<keyword evidence="15" id="KW-0460">Magnesium</keyword>
<dbReference type="Pfam" id="PF10150">
    <property type="entry name" value="RNase_E_G"/>
    <property type="match status" value="1"/>
</dbReference>
<comment type="cofactor">
    <cofactor evidence="1">
        <name>Mg(2+)</name>
        <dbReference type="ChEBI" id="CHEBI:18420"/>
    </cofactor>
</comment>
<dbReference type="InterPro" id="IPR019307">
    <property type="entry name" value="RNA-bd_AU-1/RNase_E/G"/>
</dbReference>
<dbReference type="GO" id="GO:0046872">
    <property type="term" value="F:metal ion binding"/>
    <property type="evidence" value="ECO:0007669"/>
    <property type="project" value="UniProtKB-KW"/>
</dbReference>
<dbReference type="CDD" id="cd04453">
    <property type="entry name" value="S1_RNase_E"/>
    <property type="match status" value="1"/>
</dbReference>
<dbReference type="InterPro" id="IPR003029">
    <property type="entry name" value="S1_domain"/>
</dbReference>
<feature type="domain" description="S1 motif" evidence="18">
    <location>
        <begin position="39"/>
        <end position="111"/>
    </location>
</feature>
<keyword evidence="12" id="KW-0699">rRNA-binding</keyword>
<keyword evidence="14 19" id="KW-0378">Hydrolase</keyword>
<evidence type="ECO:0000256" key="7">
    <source>
        <dbReference type="ARBA" id="ARBA00022519"/>
    </source>
</evidence>
<dbReference type="GO" id="GO:0016787">
    <property type="term" value="F:hydrolase activity"/>
    <property type="evidence" value="ECO:0007669"/>
    <property type="project" value="UniProtKB-KW"/>
</dbReference>
<evidence type="ECO:0000256" key="9">
    <source>
        <dbReference type="ARBA" id="ARBA00022694"/>
    </source>
</evidence>
<dbReference type="PANTHER" id="PTHR30001:SF1">
    <property type="entry name" value="RIBONUCLEASE E_G-LIKE PROTEIN, CHLOROPLASTIC"/>
    <property type="match status" value="1"/>
</dbReference>
<dbReference type="InterPro" id="IPR012340">
    <property type="entry name" value="NA-bd_OB-fold"/>
</dbReference>
<dbReference type="InterPro" id="IPR048583">
    <property type="entry name" value="RNase_E_G_thioredoxin-like"/>
</dbReference>
<keyword evidence="7" id="KW-0997">Cell inner membrane</keyword>
<keyword evidence="10" id="KW-0540">Nuclease</keyword>
<evidence type="ECO:0000256" key="6">
    <source>
        <dbReference type="ARBA" id="ARBA00022490"/>
    </source>
</evidence>
<evidence type="ECO:0000256" key="4">
    <source>
        <dbReference type="ARBA" id="ARBA00017719"/>
    </source>
</evidence>
<evidence type="ECO:0000256" key="8">
    <source>
        <dbReference type="ARBA" id="ARBA00022552"/>
    </source>
</evidence>
<keyword evidence="9" id="KW-0819">tRNA processing</keyword>
<evidence type="ECO:0000256" key="3">
    <source>
        <dbReference type="ARBA" id="ARBA00005663"/>
    </source>
</evidence>
<dbReference type="GO" id="GO:0019843">
    <property type="term" value="F:rRNA binding"/>
    <property type="evidence" value="ECO:0007669"/>
    <property type="project" value="UniProtKB-KW"/>
</dbReference>
<keyword evidence="20" id="KW-1185">Reference proteome</keyword>
<evidence type="ECO:0000256" key="11">
    <source>
        <dbReference type="ARBA" id="ARBA00022723"/>
    </source>
</evidence>
<evidence type="ECO:0000313" key="19">
    <source>
        <dbReference type="EMBL" id="QDR80134.1"/>
    </source>
</evidence>
<comment type="similarity">
    <text evidence="3">Belongs to the RNase E/G family. RNase G subfamily.</text>
</comment>
<dbReference type="Proteomes" id="UP000320776">
    <property type="component" value="Chromosome"/>
</dbReference>
<organism evidence="19 20">
    <name type="scientific">Sporomusa termitida</name>
    <dbReference type="NCBI Taxonomy" id="2377"/>
    <lineage>
        <taxon>Bacteria</taxon>
        <taxon>Bacillati</taxon>
        <taxon>Bacillota</taxon>
        <taxon>Negativicutes</taxon>
        <taxon>Selenomonadales</taxon>
        <taxon>Sporomusaceae</taxon>
        <taxon>Sporomusa</taxon>
    </lineage>
</organism>
<dbReference type="AlphaFoldDB" id="A0A517DRZ9"/>
<evidence type="ECO:0000256" key="16">
    <source>
        <dbReference type="ARBA" id="ARBA00022884"/>
    </source>
</evidence>
<dbReference type="Pfam" id="PF20833">
    <property type="entry name" value="RNase_E_G_Thio"/>
    <property type="match status" value="1"/>
</dbReference>
<evidence type="ECO:0000256" key="15">
    <source>
        <dbReference type="ARBA" id="ARBA00022842"/>
    </source>
</evidence>
<dbReference type="EMBL" id="CP036259">
    <property type="protein sequence ID" value="QDR80134.1"/>
    <property type="molecule type" value="Genomic_DNA"/>
</dbReference>
<keyword evidence="8" id="KW-0698">rRNA processing</keyword>
<name>A0A517DRZ9_9FIRM</name>
<dbReference type="Gene3D" id="3.40.1260.20">
    <property type="entry name" value="Ribonuclease E, catalytic domain"/>
    <property type="match status" value="1"/>
</dbReference>
<dbReference type="Gene3D" id="2.40.50.140">
    <property type="entry name" value="Nucleic acid-binding proteins"/>
    <property type="match status" value="1"/>
</dbReference>
<keyword evidence="5" id="KW-1003">Cell membrane</keyword>
<dbReference type="GO" id="GO:0004519">
    <property type="term" value="F:endonuclease activity"/>
    <property type="evidence" value="ECO:0007669"/>
    <property type="project" value="UniProtKB-KW"/>
</dbReference>
<dbReference type="KEGG" id="sted:SPTER_14490"/>
<dbReference type="PROSITE" id="PS50126">
    <property type="entry name" value="S1"/>
    <property type="match status" value="1"/>
</dbReference>
<evidence type="ECO:0000256" key="14">
    <source>
        <dbReference type="ARBA" id="ARBA00022801"/>
    </source>
</evidence>
<dbReference type="GO" id="GO:0006364">
    <property type="term" value="P:rRNA processing"/>
    <property type="evidence" value="ECO:0007669"/>
    <property type="project" value="UniProtKB-KW"/>
</dbReference>
<evidence type="ECO:0000259" key="18">
    <source>
        <dbReference type="PROSITE" id="PS50126"/>
    </source>
</evidence>
<evidence type="ECO:0000256" key="17">
    <source>
        <dbReference type="ARBA" id="ARBA00023136"/>
    </source>
</evidence>
<sequence>MKKSIIANVMPEETRVAVLEDSQLMEIAVERSDSGHLVGNIYKGKVKNVLPGMQAAFVDIGRDKNAFLYMGDAGRQAACRHLTVGQDILVQIAKDAMGEKGPRATISLTLPGRYIVFMPTVDYIGISRRIEDEPERERLRQLAEKIRPAGMGVIVRTVAAGKSQEELVNDMAYLTNMWSSLSARAKRIQAPALIYRDADLVVRIVRDYLTSDIAEFIIDSQEAYTRVIDLLKYTSPELAGCVRLYEQASGPDNDLFSRFNIEAKLESLRNRRVELACGGYLVIDYTEALTVIDVNTGKFIGNTNLSETVFQTNLEAVAEIARQLRLRDIGGIIIIDFIDMAKAEQRSAVLTALELELKKDRTKSNVLGITSLGLVEMTRKKARQNINGMLYDQCPCCWGRGRIKSPATVVIDIKRELRKLNKRPRTGGRLVIQVHPQVAHFLNRQGELKRLEQETARALAVEAAHTLNPELFSLLWKPD</sequence>
<keyword evidence="13" id="KW-0255">Endonuclease</keyword>
<keyword evidence="16" id="KW-0694">RNA-binding</keyword>
<evidence type="ECO:0000256" key="12">
    <source>
        <dbReference type="ARBA" id="ARBA00022730"/>
    </source>
</evidence>
<keyword evidence="6" id="KW-0963">Cytoplasm</keyword>
<dbReference type="PANTHER" id="PTHR30001">
    <property type="entry name" value="RIBONUCLEASE"/>
    <property type="match status" value="1"/>
</dbReference>
<gene>
    <name evidence="19" type="primary">rng</name>
    <name evidence="19" type="ORF">SPTER_14490</name>
</gene>
<dbReference type="RefSeq" id="WP_144349696.1">
    <property type="nucleotide sequence ID" value="NZ_CP036259.1"/>
</dbReference>
<comment type="subcellular location">
    <subcellularLocation>
        <location evidence="2">Cytoplasm</location>
    </subcellularLocation>
</comment>
<reference evidence="19 20" key="1">
    <citation type="submission" date="2019-02" db="EMBL/GenBank/DDBJ databases">
        <title>Closed genome of Sporomusa termitida DSM 4440.</title>
        <authorList>
            <person name="Poehlein A."/>
            <person name="Daniel R."/>
        </authorList>
    </citation>
    <scope>NUCLEOTIDE SEQUENCE [LARGE SCALE GENOMIC DNA]</scope>
    <source>
        <strain evidence="19 20">DSM 4440</strain>
    </source>
</reference>
<dbReference type="NCBIfam" id="TIGR00757">
    <property type="entry name" value="RNaseEG"/>
    <property type="match status" value="1"/>
</dbReference>
<dbReference type="GO" id="GO:0004540">
    <property type="term" value="F:RNA nuclease activity"/>
    <property type="evidence" value="ECO:0007669"/>
    <property type="project" value="InterPro"/>
</dbReference>
<keyword evidence="11" id="KW-0479">Metal-binding</keyword>
<dbReference type="GO" id="GO:0008033">
    <property type="term" value="P:tRNA processing"/>
    <property type="evidence" value="ECO:0007669"/>
    <property type="project" value="UniProtKB-KW"/>
</dbReference>
<keyword evidence="17" id="KW-0472">Membrane</keyword>
<evidence type="ECO:0000256" key="2">
    <source>
        <dbReference type="ARBA" id="ARBA00004496"/>
    </source>
</evidence>
<dbReference type="SMART" id="SM00316">
    <property type="entry name" value="S1"/>
    <property type="match status" value="1"/>
</dbReference>
<dbReference type="OrthoDB" id="9804278at2"/>
<evidence type="ECO:0000313" key="20">
    <source>
        <dbReference type="Proteomes" id="UP000320776"/>
    </source>
</evidence>
<evidence type="ECO:0000256" key="1">
    <source>
        <dbReference type="ARBA" id="ARBA00001946"/>
    </source>
</evidence>
<evidence type="ECO:0000256" key="5">
    <source>
        <dbReference type="ARBA" id="ARBA00022475"/>
    </source>
</evidence>
<dbReference type="SUPFAM" id="SSF50249">
    <property type="entry name" value="Nucleic acid-binding proteins"/>
    <property type="match status" value="1"/>
</dbReference>
<accession>A0A517DRZ9</accession>
<dbReference type="GO" id="GO:0005737">
    <property type="term" value="C:cytoplasm"/>
    <property type="evidence" value="ECO:0007669"/>
    <property type="project" value="UniProtKB-SubCell"/>
</dbReference>
<dbReference type="InterPro" id="IPR004659">
    <property type="entry name" value="RNase_E/G"/>
</dbReference>
<evidence type="ECO:0000256" key="10">
    <source>
        <dbReference type="ARBA" id="ARBA00022722"/>
    </source>
</evidence>
<protein>
    <recommendedName>
        <fullName evidence="4">Ribonuclease G</fullName>
    </recommendedName>
</protein>
<proteinExistence type="inferred from homology"/>
<evidence type="ECO:0000256" key="13">
    <source>
        <dbReference type="ARBA" id="ARBA00022759"/>
    </source>
</evidence>